<sequence length="195" mass="22784">MGFIIASTFRINYRRDQLTLQGSTLSTPKEQRKRKMRDLELQFDYALTRNISYSGIRKSKAVSDVAFDSDHLLLSFKIRLHKKNRGAPLQPKIDMAGLKDEGSRTKFHQRENKPLRRPVGYFWHRLCHNEDIYAEVDVVYRQMTRGRYQHLAPPSKEATENYLRFLGHALRRPLDRSVQRVLGSLSGSSWKRPPG</sequence>
<organism evidence="1 2">
    <name type="scientific">Necator americanus</name>
    <name type="common">Human hookworm</name>
    <dbReference type="NCBI Taxonomy" id="51031"/>
    <lineage>
        <taxon>Eukaryota</taxon>
        <taxon>Metazoa</taxon>
        <taxon>Ecdysozoa</taxon>
        <taxon>Nematoda</taxon>
        <taxon>Chromadorea</taxon>
        <taxon>Rhabditida</taxon>
        <taxon>Rhabditina</taxon>
        <taxon>Rhabditomorpha</taxon>
        <taxon>Strongyloidea</taxon>
        <taxon>Ancylostomatidae</taxon>
        <taxon>Bunostominae</taxon>
        <taxon>Necator</taxon>
    </lineage>
</organism>
<dbReference type="EMBL" id="JAVFWL010000004">
    <property type="protein sequence ID" value="KAK6749751.1"/>
    <property type="molecule type" value="Genomic_DNA"/>
</dbReference>
<evidence type="ECO:0000313" key="2">
    <source>
        <dbReference type="Proteomes" id="UP001303046"/>
    </source>
</evidence>
<dbReference type="Proteomes" id="UP001303046">
    <property type="component" value="Unassembled WGS sequence"/>
</dbReference>
<accession>A0ABR1DGZ9</accession>
<evidence type="ECO:0000313" key="1">
    <source>
        <dbReference type="EMBL" id="KAK6749751.1"/>
    </source>
</evidence>
<comment type="caution">
    <text evidence="1">The sequence shown here is derived from an EMBL/GenBank/DDBJ whole genome shotgun (WGS) entry which is preliminary data.</text>
</comment>
<gene>
    <name evidence="1" type="primary">Necator_chrIV.g15309</name>
    <name evidence="1" type="ORF">RB195_002014</name>
</gene>
<keyword evidence="2" id="KW-1185">Reference proteome</keyword>
<protein>
    <submittedName>
        <fullName evidence="1">Uncharacterized protein</fullName>
    </submittedName>
</protein>
<reference evidence="1 2" key="1">
    <citation type="submission" date="2023-08" db="EMBL/GenBank/DDBJ databases">
        <title>A Necator americanus chromosomal reference genome.</title>
        <authorList>
            <person name="Ilik V."/>
            <person name="Petrzelkova K.J."/>
            <person name="Pardy F."/>
            <person name="Fuh T."/>
            <person name="Niatou-Singa F.S."/>
            <person name="Gouil Q."/>
            <person name="Baker L."/>
            <person name="Ritchie M.E."/>
            <person name="Jex A.R."/>
            <person name="Gazzola D."/>
            <person name="Li H."/>
            <person name="Toshio Fujiwara R."/>
            <person name="Zhan B."/>
            <person name="Aroian R.V."/>
            <person name="Pafco B."/>
            <person name="Schwarz E.M."/>
        </authorList>
    </citation>
    <scope>NUCLEOTIDE SEQUENCE [LARGE SCALE GENOMIC DNA]</scope>
    <source>
        <strain evidence="1 2">Aroian</strain>
        <tissue evidence="1">Whole animal</tissue>
    </source>
</reference>
<proteinExistence type="predicted"/>
<name>A0ABR1DGZ9_NECAM</name>